<dbReference type="RefSeq" id="WP_168881342.1">
    <property type="nucleotide sequence ID" value="NZ_JABAIL010000002.1"/>
</dbReference>
<feature type="transmembrane region" description="Helical" evidence="5">
    <location>
        <begin position="116"/>
        <end position="135"/>
    </location>
</feature>
<evidence type="ECO:0000256" key="1">
    <source>
        <dbReference type="ARBA" id="ARBA00004141"/>
    </source>
</evidence>
<feature type="transmembrane region" description="Helical" evidence="5">
    <location>
        <begin position="21"/>
        <end position="38"/>
    </location>
</feature>
<proteinExistence type="predicted"/>
<keyword evidence="3 5" id="KW-1133">Transmembrane helix</keyword>
<feature type="domain" description="Integral membrane bound transporter" evidence="6">
    <location>
        <begin position="35"/>
        <end position="157"/>
    </location>
</feature>
<keyword evidence="4 5" id="KW-0472">Membrane</keyword>
<evidence type="ECO:0000313" key="7">
    <source>
        <dbReference type="EMBL" id="NLR90617.1"/>
    </source>
</evidence>
<protein>
    <submittedName>
        <fullName evidence="7">FUSC family protein</fullName>
    </submittedName>
</protein>
<reference evidence="7 8" key="1">
    <citation type="submission" date="2020-04" db="EMBL/GenBank/DDBJ databases">
        <title>Flammeovirga sp. SR4, a novel species isolated from seawater.</title>
        <authorList>
            <person name="Wang X."/>
        </authorList>
    </citation>
    <scope>NUCLEOTIDE SEQUENCE [LARGE SCALE GENOMIC DNA]</scope>
    <source>
        <strain evidence="7 8">SR4</strain>
    </source>
</reference>
<feature type="transmembrane region" description="Helical" evidence="5">
    <location>
        <begin position="71"/>
        <end position="88"/>
    </location>
</feature>
<keyword evidence="2 5" id="KW-0812">Transmembrane</keyword>
<name>A0A7X8XUQ3_9BACT</name>
<feature type="transmembrane region" description="Helical" evidence="5">
    <location>
        <begin position="141"/>
        <end position="161"/>
    </location>
</feature>
<evidence type="ECO:0000259" key="6">
    <source>
        <dbReference type="Pfam" id="PF13515"/>
    </source>
</evidence>
<evidence type="ECO:0000313" key="8">
    <source>
        <dbReference type="Proteomes" id="UP000585050"/>
    </source>
</evidence>
<organism evidence="7 8">
    <name type="scientific">Flammeovirga agarivorans</name>
    <dbReference type="NCBI Taxonomy" id="2726742"/>
    <lineage>
        <taxon>Bacteria</taxon>
        <taxon>Pseudomonadati</taxon>
        <taxon>Bacteroidota</taxon>
        <taxon>Cytophagia</taxon>
        <taxon>Cytophagales</taxon>
        <taxon>Flammeovirgaceae</taxon>
        <taxon>Flammeovirga</taxon>
    </lineage>
</organism>
<dbReference type="EMBL" id="JABAIL010000002">
    <property type="protein sequence ID" value="NLR90617.1"/>
    <property type="molecule type" value="Genomic_DNA"/>
</dbReference>
<sequence length="351" mass="40343">MDINKQKIELWIYSNLELVHLLKLMVLVVSTFIGAKLLEIPHGSWISGTCLVLNRPVVELGGVINRVSQRVSGTIFGAGMSLITLFWFPDNLLIHSLALGVAFPLFSIFIFKSNKYAYQVAILTMLIVLSIGDGWSYEAAYWRSINIAVGGVISVIFIFLLPIHAKKEWRFELSKCLLLISNLYEETLKGDQEDRQKLFEDNTDIITSVRKQRKIFPFVVKESSHFKSHKNEMEDVALRLRKLSGILELLASSVFHSDKGNHLITQLSSIHDKKEIIQSHLHKMSDELLHGYKVTENTEKLVWRSSKLELLKLNEQNLHQEAPLSPYSYIWLNNKFGEEVMKLEENLYILF</sequence>
<accession>A0A7X8XUQ3</accession>
<dbReference type="GO" id="GO:0016020">
    <property type="term" value="C:membrane"/>
    <property type="evidence" value="ECO:0007669"/>
    <property type="project" value="UniProtKB-SubCell"/>
</dbReference>
<evidence type="ECO:0000256" key="4">
    <source>
        <dbReference type="ARBA" id="ARBA00023136"/>
    </source>
</evidence>
<dbReference type="Proteomes" id="UP000585050">
    <property type="component" value="Unassembled WGS sequence"/>
</dbReference>
<evidence type="ECO:0000256" key="2">
    <source>
        <dbReference type="ARBA" id="ARBA00022692"/>
    </source>
</evidence>
<dbReference type="InterPro" id="IPR049453">
    <property type="entry name" value="Memb_transporter_dom"/>
</dbReference>
<dbReference type="AlphaFoldDB" id="A0A7X8XUQ3"/>
<comment type="subcellular location">
    <subcellularLocation>
        <location evidence="1">Membrane</location>
        <topology evidence="1">Multi-pass membrane protein</topology>
    </subcellularLocation>
</comment>
<feature type="transmembrane region" description="Helical" evidence="5">
    <location>
        <begin position="44"/>
        <end position="64"/>
    </location>
</feature>
<gene>
    <name evidence="7" type="ORF">HGP29_05335</name>
</gene>
<keyword evidence="8" id="KW-1185">Reference proteome</keyword>
<feature type="transmembrane region" description="Helical" evidence="5">
    <location>
        <begin position="94"/>
        <end position="111"/>
    </location>
</feature>
<comment type="caution">
    <text evidence="7">The sequence shown here is derived from an EMBL/GenBank/DDBJ whole genome shotgun (WGS) entry which is preliminary data.</text>
</comment>
<evidence type="ECO:0000256" key="3">
    <source>
        <dbReference type="ARBA" id="ARBA00022989"/>
    </source>
</evidence>
<dbReference type="Pfam" id="PF13515">
    <property type="entry name" value="FUSC_2"/>
    <property type="match status" value="1"/>
</dbReference>
<evidence type="ECO:0000256" key="5">
    <source>
        <dbReference type="SAM" id="Phobius"/>
    </source>
</evidence>